<keyword evidence="6" id="KW-1185">Reference proteome</keyword>
<evidence type="ECO:0000313" key="3">
    <source>
        <dbReference type="EMBL" id="GIM87406.1"/>
    </source>
</evidence>
<dbReference type="AlphaFoldDB" id="A0A542XKS3"/>
<dbReference type="PANTHER" id="PTHR11941:SF54">
    <property type="entry name" value="ENOYL-COA HYDRATASE, MITOCHONDRIAL"/>
    <property type="match status" value="1"/>
</dbReference>
<dbReference type="InterPro" id="IPR029045">
    <property type="entry name" value="ClpP/crotonase-like_dom_sf"/>
</dbReference>
<sequence>MNYTDYTAMHVKVDDGIAWVTLANPPMNLLDAALVPELKRFVRTVRDDDRVRVIVVQSDNPDFFAAHVDMTYAFDAEGFMRLGAEDTGAPQLNPMQHLMLSIRSLPQVTIAKLRGRLRGGGNELATATDMRFAAAGQTWMSQLETRIGIIPGGGGTQLLPRLIGRSRALEAILGAGLHDTDTAEKYGWINRALPPAQLDAFVDDLARRIAALTPQQITAAKTAIDAATGGDTLEAGLAEEGHALGLVYPAPSEALDRTRRYLDAGLQTRDAELDLEGFMDRNG</sequence>
<evidence type="ECO:0000256" key="1">
    <source>
        <dbReference type="ARBA" id="ARBA00005254"/>
    </source>
</evidence>
<reference evidence="3 6" key="2">
    <citation type="submission" date="2021-03" db="EMBL/GenBank/DDBJ databases">
        <title>Whole genome shotgun sequence of Salinispora arenicola NBRC 105043.</title>
        <authorList>
            <person name="Komaki H."/>
            <person name="Tamura T."/>
        </authorList>
    </citation>
    <scope>NUCLEOTIDE SEQUENCE [LARGE SCALE GENOMIC DNA]</scope>
    <source>
        <strain evidence="3 6">NBRC 105043</strain>
    </source>
</reference>
<protein>
    <submittedName>
        <fullName evidence="3 4">Enoyl-CoA hydratase</fullName>
    </submittedName>
</protein>
<evidence type="ECO:0000313" key="6">
    <source>
        <dbReference type="Proteomes" id="UP000677457"/>
    </source>
</evidence>
<evidence type="ECO:0000256" key="2">
    <source>
        <dbReference type="RuleBase" id="RU003707"/>
    </source>
</evidence>
<evidence type="ECO:0000313" key="4">
    <source>
        <dbReference type="EMBL" id="TQL36449.1"/>
    </source>
</evidence>
<dbReference type="EMBL" id="BOQM01000039">
    <property type="protein sequence ID" value="GIM87406.1"/>
    <property type="molecule type" value="Genomic_DNA"/>
</dbReference>
<dbReference type="Proteomes" id="UP000315983">
    <property type="component" value="Unassembled WGS sequence"/>
</dbReference>
<dbReference type="Proteomes" id="UP000677457">
    <property type="component" value="Unassembled WGS sequence"/>
</dbReference>
<accession>A0A542XKS3</accession>
<evidence type="ECO:0000313" key="5">
    <source>
        <dbReference type="Proteomes" id="UP000315983"/>
    </source>
</evidence>
<dbReference type="PANTHER" id="PTHR11941">
    <property type="entry name" value="ENOYL-COA HYDRATASE-RELATED"/>
    <property type="match status" value="1"/>
</dbReference>
<dbReference type="InterPro" id="IPR001753">
    <property type="entry name" value="Enoyl-CoA_hydra/iso"/>
</dbReference>
<dbReference type="Gene3D" id="3.90.226.10">
    <property type="entry name" value="2-enoyl-CoA Hydratase, Chain A, domain 1"/>
    <property type="match status" value="1"/>
</dbReference>
<dbReference type="PROSITE" id="PS00166">
    <property type="entry name" value="ENOYL_COA_HYDRATASE"/>
    <property type="match status" value="1"/>
</dbReference>
<dbReference type="EMBL" id="VFOL01000001">
    <property type="protein sequence ID" value="TQL36449.1"/>
    <property type="molecule type" value="Genomic_DNA"/>
</dbReference>
<dbReference type="Pfam" id="PF00378">
    <property type="entry name" value="ECH_1"/>
    <property type="match status" value="1"/>
</dbReference>
<gene>
    <name evidence="4" type="ORF">FB564_1545</name>
    <name evidence="3" type="ORF">Sar04_41420</name>
</gene>
<dbReference type="GO" id="GO:0006635">
    <property type="term" value="P:fatty acid beta-oxidation"/>
    <property type="evidence" value="ECO:0007669"/>
    <property type="project" value="TreeGrafter"/>
</dbReference>
<dbReference type="InterPro" id="IPR018376">
    <property type="entry name" value="Enoyl-CoA_hyd/isom_CS"/>
</dbReference>
<proteinExistence type="inferred from homology"/>
<dbReference type="CDD" id="cd06558">
    <property type="entry name" value="crotonase-like"/>
    <property type="match status" value="1"/>
</dbReference>
<comment type="similarity">
    <text evidence="1 2">Belongs to the enoyl-CoA hydratase/isomerase family.</text>
</comment>
<dbReference type="RefSeq" id="WP_029024703.1">
    <property type="nucleotide sequence ID" value="NZ_BOQM01000039.1"/>
</dbReference>
<dbReference type="SUPFAM" id="SSF52096">
    <property type="entry name" value="ClpP/crotonase"/>
    <property type="match status" value="1"/>
</dbReference>
<reference evidence="4 5" key="1">
    <citation type="submission" date="2019-06" db="EMBL/GenBank/DDBJ databases">
        <title>Sequencing the genomes of 1000 actinobacteria strains.</title>
        <authorList>
            <person name="Klenk H.-P."/>
        </authorList>
    </citation>
    <scope>NUCLEOTIDE SEQUENCE [LARGE SCALE GENOMIC DNA]</scope>
    <source>
        <strain evidence="4 5">DSM 44819</strain>
    </source>
</reference>
<comment type="caution">
    <text evidence="4">The sequence shown here is derived from an EMBL/GenBank/DDBJ whole genome shotgun (WGS) entry which is preliminary data.</text>
</comment>
<name>A0A542XKS3_SALAC</name>
<dbReference type="GO" id="GO:0003824">
    <property type="term" value="F:catalytic activity"/>
    <property type="evidence" value="ECO:0007669"/>
    <property type="project" value="InterPro"/>
</dbReference>
<dbReference type="GeneID" id="93770840"/>
<organism evidence="4 5">
    <name type="scientific">Salinispora arenicola</name>
    <dbReference type="NCBI Taxonomy" id="168697"/>
    <lineage>
        <taxon>Bacteria</taxon>
        <taxon>Bacillati</taxon>
        <taxon>Actinomycetota</taxon>
        <taxon>Actinomycetes</taxon>
        <taxon>Micromonosporales</taxon>
        <taxon>Micromonosporaceae</taxon>
        <taxon>Salinispora</taxon>
    </lineage>
</organism>